<reference evidence="1" key="1">
    <citation type="journal article" date="2014" name="Front. Microbiol.">
        <title>High frequency of phylogenetically diverse reductive dehalogenase-homologous genes in deep subseafloor sedimentary metagenomes.</title>
        <authorList>
            <person name="Kawai M."/>
            <person name="Futagami T."/>
            <person name="Toyoda A."/>
            <person name="Takaki Y."/>
            <person name="Nishi S."/>
            <person name="Hori S."/>
            <person name="Arai W."/>
            <person name="Tsubouchi T."/>
            <person name="Morono Y."/>
            <person name="Uchiyama I."/>
            <person name="Ito T."/>
            <person name="Fujiyama A."/>
            <person name="Inagaki F."/>
            <person name="Takami H."/>
        </authorList>
    </citation>
    <scope>NUCLEOTIDE SEQUENCE</scope>
    <source>
        <strain evidence="1">Expedition CK06-06</strain>
    </source>
</reference>
<comment type="caution">
    <text evidence="1">The sequence shown here is derived from an EMBL/GenBank/DDBJ whole genome shotgun (WGS) entry which is preliminary data.</text>
</comment>
<accession>X1IY80</accession>
<feature type="non-terminal residue" evidence="1">
    <location>
        <position position="1"/>
    </location>
</feature>
<name>X1IY80_9ZZZZ</name>
<dbReference type="EMBL" id="BARU01030073">
    <property type="protein sequence ID" value="GAH74215.1"/>
    <property type="molecule type" value="Genomic_DNA"/>
</dbReference>
<gene>
    <name evidence="1" type="ORF">S03H2_47773</name>
</gene>
<sequence length="90" mass="10406">GWFNDQIAIFQRGWDKVISDMQGWINDQIVIFQRGLDKVISDIDSQFDTQWANVTGWVDEQLAKAFEATIGAIFRGIEKGADEEKKRRDK</sequence>
<proteinExistence type="predicted"/>
<protein>
    <submittedName>
        <fullName evidence="1">Uncharacterized protein</fullName>
    </submittedName>
</protein>
<dbReference type="AlphaFoldDB" id="X1IY80"/>
<evidence type="ECO:0000313" key="1">
    <source>
        <dbReference type="EMBL" id="GAH74215.1"/>
    </source>
</evidence>
<organism evidence="1">
    <name type="scientific">marine sediment metagenome</name>
    <dbReference type="NCBI Taxonomy" id="412755"/>
    <lineage>
        <taxon>unclassified sequences</taxon>
        <taxon>metagenomes</taxon>
        <taxon>ecological metagenomes</taxon>
    </lineage>
</organism>